<dbReference type="EMBL" id="CP072753">
    <property type="protein sequence ID" value="QUC16109.1"/>
    <property type="molecule type" value="Genomic_DNA"/>
</dbReference>
<evidence type="ECO:0000313" key="2">
    <source>
        <dbReference type="EMBL" id="QUC16109.1"/>
    </source>
</evidence>
<accession>A0A8E5HJJ1</accession>
<dbReference type="KEGG" id="uvi:66061128"/>
<gene>
    <name evidence="2" type="ORF">UV8b_00350</name>
</gene>
<dbReference type="OrthoDB" id="5125733at2759"/>
<name>A0A8E5HJJ1_USTVR</name>
<organism evidence="2 3">
    <name type="scientific">Ustilaginoidea virens</name>
    <name type="common">Rice false smut fungus</name>
    <name type="synonym">Villosiclava virens</name>
    <dbReference type="NCBI Taxonomy" id="1159556"/>
    <lineage>
        <taxon>Eukaryota</taxon>
        <taxon>Fungi</taxon>
        <taxon>Dikarya</taxon>
        <taxon>Ascomycota</taxon>
        <taxon>Pezizomycotina</taxon>
        <taxon>Sordariomycetes</taxon>
        <taxon>Hypocreomycetidae</taxon>
        <taxon>Hypocreales</taxon>
        <taxon>Clavicipitaceae</taxon>
        <taxon>Ustilaginoidea</taxon>
    </lineage>
</organism>
<dbReference type="GeneID" id="66061128"/>
<dbReference type="AlphaFoldDB" id="A0A8E5HJJ1"/>
<keyword evidence="3" id="KW-1185">Reference proteome</keyword>
<proteinExistence type="predicted"/>
<evidence type="ECO:0000313" key="3">
    <source>
        <dbReference type="Proteomes" id="UP000027002"/>
    </source>
</evidence>
<evidence type="ECO:0000259" key="1">
    <source>
        <dbReference type="Pfam" id="PF06985"/>
    </source>
</evidence>
<reference evidence="2" key="1">
    <citation type="submission" date="2020-03" db="EMBL/GenBank/DDBJ databases">
        <title>A mixture of massive structural variations and highly conserved coding sequences in Ustilaginoidea virens genome.</title>
        <authorList>
            <person name="Zhang K."/>
            <person name="Zhao Z."/>
            <person name="Zhang Z."/>
            <person name="Li Y."/>
            <person name="Hsiang T."/>
            <person name="Sun W."/>
        </authorList>
    </citation>
    <scope>NUCLEOTIDE SEQUENCE</scope>
    <source>
        <strain evidence="2">UV-8b</strain>
    </source>
</reference>
<sequence>MQSKLEDQYLWADRFCIVQDDDGEMSQISNMSHIYGEAYLATIAASSDSIFSQQISLDCWPNEYRRTNENSGAARIAADFYKNDSDIPNGWTKKQSPTSDSSACAQFTFYLDNSPKFRCPILLSSANSVMKDDPNPCYLMGCATSASFIAAAVMVSRRQPLFEASKLCLRAAPKISAFEEKVFSTGPSHDEAC</sequence>
<dbReference type="Proteomes" id="UP000027002">
    <property type="component" value="Chromosome 1"/>
</dbReference>
<feature type="domain" description="Heterokaryon incompatibility" evidence="1">
    <location>
        <begin position="4"/>
        <end position="55"/>
    </location>
</feature>
<dbReference type="Pfam" id="PF06985">
    <property type="entry name" value="HET"/>
    <property type="match status" value="1"/>
</dbReference>
<dbReference type="InterPro" id="IPR010730">
    <property type="entry name" value="HET"/>
</dbReference>
<protein>
    <recommendedName>
        <fullName evidence="1">Heterokaryon incompatibility domain-containing protein</fullName>
    </recommendedName>
</protein>
<dbReference type="RefSeq" id="XP_042993782.1">
    <property type="nucleotide sequence ID" value="XM_043137848.1"/>
</dbReference>